<name>A0ABT0RTY0_9SPHN</name>
<keyword evidence="1" id="KW-0732">Signal</keyword>
<dbReference type="Proteomes" id="UP001203410">
    <property type="component" value="Unassembled WGS sequence"/>
</dbReference>
<dbReference type="InterPro" id="IPR045175">
    <property type="entry name" value="M28_fam"/>
</dbReference>
<feature type="domain" description="Peptidase M28" evidence="2">
    <location>
        <begin position="108"/>
        <end position="324"/>
    </location>
</feature>
<protein>
    <submittedName>
        <fullName evidence="3">M20/M25/M40 family metallo-hydrolase</fullName>
    </submittedName>
</protein>
<proteinExistence type="predicted"/>
<dbReference type="Pfam" id="PF04389">
    <property type="entry name" value="Peptidase_M28"/>
    <property type="match status" value="1"/>
</dbReference>
<sequence length="473" mass="51283">MYRPAALLIALCATTSAGATTPLPPPEAKVAEIARAVDAARMKATVEKLVSFGTRHTLSSQTDPKRGIGASVRWAEAEMKKHGLETLQTCDTVTKLPRIPTPTKICNAVAIQRGTERPNDVVIITGHIDSRVSDPMNFTSDAPGANDDGSGTAAVLEAARVLSKHKFPGTIVYAALSGEEQGLNGGKILADYAKAQGWNVIANLNNDIVGNSCSSDGVCNDKQVRIFSEGLRWQGGEEIRAQVRSLGGENDSPSRNISRFLDTLAERVPDLGIDVMQVWRNDRFGRGGDHTEFLNAGFPAVRFSVAIENYNWQHQDLRTENGIKYGDTIENVDFPYLARVTKLNVAALAWLASAPPPPEPKVEGAVSTDTKISWLPGSVPMFNVRWRRTDSNNWQNSQQVWNIVRPDQGPPNPCFIREELKQSKCDAILKGVRVDDWVFGVASVSADGFESPVASAVPGGAFKPYVKPAEPAK</sequence>
<comment type="caution">
    <text evidence="3">The sequence shown here is derived from an EMBL/GenBank/DDBJ whole genome shotgun (WGS) entry which is preliminary data.</text>
</comment>
<dbReference type="Gene3D" id="3.40.630.10">
    <property type="entry name" value="Zn peptidases"/>
    <property type="match status" value="1"/>
</dbReference>
<dbReference type="RefSeq" id="WP_249903514.1">
    <property type="nucleotide sequence ID" value="NZ_JAMGBA010000001.1"/>
</dbReference>
<dbReference type="PANTHER" id="PTHR12147">
    <property type="entry name" value="METALLOPEPTIDASE M28 FAMILY MEMBER"/>
    <property type="match status" value="1"/>
</dbReference>
<accession>A0ABT0RTY0</accession>
<evidence type="ECO:0000313" key="4">
    <source>
        <dbReference type="Proteomes" id="UP001203410"/>
    </source>
</evidence>
<evidence type="ECO:0000259" key="2">
    <source>
        <dbReference type="Pfam" id="PF04389"/>
    </source>
</evidence>
<evidence type="ECO:0000313" key="3">
    <source>
        <dbReference type="EMBL" id="MCL6698175.1"/>
    </source>
</evidence>
<feature type="chain" id="PRO_5046078014" evidence="1">
    <location>
        <begin position="20"/>
        <end position="473"/>
    </location>
</feature>
<dbReference type="InterPro" id="IPR007484">
    <property type="entry name" value="Peptidase_M28"/>
</dbReference>
<dbReference type="EMBL" id="JAMGBA010000001">
    <property type="protein sequence ID" value="MCL6698175.1"/>
    <property type="molecule type" value="Genomic_DNA"/>
</dbReference>
<reference evidence="3 4" key="1">
    <citation type="submission" date="2022-05" db="EMBL/GenBank/DDBJ databases">
        <authorList>
            <person name="Jo J.-H."/>
            <person name="Im W.-T."/>
        </authorList>
    </citation>
    <scope>NUCLEOTIDE SEQUENCE [LARGE SCALE GENOMIC DNA]</scope>
    <source>
        <strain evidence="3 4">NSE70-1</strain>
    </source>
</reference>
<keyword evidence="4" id="KW-1185">Reference proteome</keyword>
<organism evidence="3 4">
    <name type="scientific">Sphingomonas caseinilyticus</name>
    <dbReference type="NCBI Taxonomy" id="2908205"/>
    <lineage>
        <taxon>Bacteria</taxon>
        <taxon>Pseudomonadati</taxon>
        <taxon>Pseudomonadota</taxon>
        <taxon>Alphaproteobacteria</taxon>
        <taxon>Sphingomonadales</taxon>
        <taxon>Sphingomonadaceae</taxon>
        <taxon>Sphingomonas</taxon>
    </lineage>
</organism>
<evidence type="ECO:0000256" key="1">
    <source>
        <dbReference type="SAM" id="SignalP"/>
    </source>
</evidence>
<feature type="signal peptide" evidence="1">
    <location>
        <begin position="1"/>
        <end position="19"/>
    </location>
</feature>
<gene>
    <name evidence="3" type="ORF">LZ496_05190</name>
</gene>
<dbReference type="SUPFAM" id="SSF53187">
    <property type="entry name" value="Zn-dependent exopeptidases"/>
    <property type="match status" value="1"/>
</dbReference>
<dbReference type="PANTHER" id="PTHR12147:SF26">
    <property type="entry name" value="PEPTIDASE M28 DOMAIN-CONTAINING PROTEIN"/>
    <property type="match status" value="1"/>
</dbReference>